<dbReference type="EMBL" id="AE017126">
    <property type="protein sequence ID" value="AAQ00242.1"/>
    <property type="molecule type" value="Genomic_DNA"/>
</dbReference>
<dbReference type="PATRIC" id="fig|167539.5.peg.1252"/>
<organism evidence="4 5">
    <name type="scientific">Prochlorococcus marinus (strain SARG / CCMP1375 / SS120)</name>
    <dbReference type="NCBI Taxonomy" id="167539"/>
    <lineage>
        <taxon>Bacteria</taxon>
        <taxon>Bacillati</taxon>
        <taxon>Cyanobacteriota</taxon>
        <taxon>Cyanophyceae</taxon>
        <taxon>Synechococcales</taxon>
        <taxon>Prochlorococcaceae</taxon>
        <taxon>Prochlorococcus</taxon>
    </lineage>
</organism>
<keyword evidence="1" id="KW-0694">RNA-binding</keyword>
<dbReference type="Gene3D" id="3.30.70.330">
    <property type="match status" value="1"/>
</dbReference>
<dbReference type="KEGG" id="pma:Pro_1197"/>
<dbReference type="InterPro" id="IPR035979">
    <property type="entry name" value="RBD_domain_sf"/>
</dbReference>
<feature type="domain" description="RRM" evidence="3">
    <location>
        <begin position="1"/>
        <end position="79"/>
    </location>
</feature>
<dbReference type="SUPFAM" id="SSF54928">
    <property type="entry name" value="RNA-binding domain, RBD"/>
    <property type="match status" value="1"/>
</dbReference>
<evidence type="ECO:0000259" key="3">
    <source>
        <dbReference type="PROSITE" id="PS50102"/>
    </source>
</evidence>
<dbReference type="PROSITE" id="PS50102">
    <property type="entry name" value="RRM"/>
    <property type="match status" value="1"/>
</dbReference>
<feature type="region of interest" description="Disordered" evidence="2">
    <location>
        <begin position="73"/>
        <end position="98"/>
    </location>
</feature>
<dbReference type="InterPro" id="IPR000504">
    <property type="entry name" value="RRM_dom"/>
</dbReference>
<dbReference type="GO" id="GO:0003723">
    <property type="term" value="F:RNA binding"/>
    <property type="evidence" value="ECO:0007669"/>
    <property type="project" value="UniProtKB-KW"/>
</dbReference>
<gene>
    <name evidence="4" type="ordered locus">Pro_1197</name>
</gene>
<sequence length="98" mass="11316">MTIFIGNLSFDAEQEDIIGVFTSYGEVKDCKIPLDRETGRKRGFAFVEMVNEADEQKAIDDLQDVEWMGRNIRVNKAEPRRDSRDGRRSDYGGGRNRR</sequence>
<evidence type="ECO:0000313" key="4">
    <source>
        <dbReference type="EMBL" id="AAQ00242.1"/>
    </source>
</evidence>
<dbReference type="InterPro" id="IPR052462">
    <property type="entry name" value="SLIRP/GR-RBP-like"/>
</dbReference>
<keyword evidence="5" id="KW-1185">Reference proteome</keyword>
<dbReference type="eggNOG" id="COG0724">
    <property type="taxonomic scope" value="Bacteria"/>
</dbReference>
<reference evidence="4 5" key="1">
    <citation type="journal article" date="2003" name="Proc. Natl. Acad. Sci. U.S.A.">
        <title>Genome sequence of the cyanobacterium Prochlorococcus marinus SS120, a nearly minimal oxyphototrophic genome.</title>
        <authorList>
            <person name="Dufresne A."/>
            <person name="Salanoubat M."/>
            <person name="Partensky F."/>
            <person name="Artiguenave F."/>
            <person name="Axmann I.M."/>
            <person name="Barbe V."/>
            <person name="Duprat S."/>
            <person name="Galperin M.Y."/>
            <person name="Koonin E.V."/>
            <person name="Le Gall F."/>
            <person name="Makarova K.S."/>
            <person name="Ostrowski M."/>
            <person name="Oztas S."/>
            <person name="Robert C."/>
            <person name="Rogozin I.B."/>
            <person name="Scanlan D.J."/>
            <person name="Tandeau de Marsac N."/>
            <person name="Weissenbach J."/>
            <person name="Wincker P."/>
            <person name="Wolf Y.I."/>
            <person name="Hess W.R."/>
        </authorList>
    </citation>
    <scope>NUCLEOTIDE SEQUENCE [LARGE SCALE GENOMIC DNA]</scope>
    <source>
        <strain evidence="5">SARG / CCMP1375 / SS120</strain>
    </source>
</reference>
<dbReference type="STRING" id="167539.Pro_1197"/>
<dbReference type="EnsemblBacteria" id="AAQ00242">
    <property type="protein sequence ID" value="AAQ00242"/>
    <property type="gene ID" value="Pro_1197"/>
</dbReference>
<dbReference type="PANTHER" id="PTHR48027">
    <property type="entry name" value="HETEROGENEOUS NUCLEAR RIBONUCLEOPROTEIN 87F-RELATED"/>
    <property type="match status" value="1"/>
</dbReference>
<dbReference type="OrthoDB" id="465979at2"/>
<name>Q7VBA0_PROMA</name>
<dbReference type="Pfam" id="PF00076">
    <property type="entry name" value="RRM_1"/>
    <property type="match status" value="1"/>
</dbReference>
<dbReference type="Proteomes" id="UP000001420">
    <property type="component" value="Chromosome"/>
</dbReference>
<evidence type="ECO:0000256" key="2">
    <source>
        <dbReference type="SAM" id="MobiDB-lite"/>
    </source>
</evidence>
<dbReference type="SMART" id="SM00360">
    <property type="entry name" value="RRM"/>
    <property type="match status" value="1"/>
</dbReference>
<dbReference type="HOGENOM" id="CLU_012062_28_8_3"/>
<dbReference type="RefSeq" id="WP_011125349.1">
    <property type="nucleotide sequence ID" value="NC_005042.1"/>
</dbReference>
<proteinExistence type="predicted"/>
<feature type="compositionally biased region" description="Basic and acidic residues" evidence="2">
    <location>
        <begin position="75"/>
        <end position="90"/>
    </location>
</feature>
<dbReference type="InterPro" id="IPR012677">
    <property type="entry name" value="Nucleotide-bd_a/b_plait_sf"/>
</dbReference>
<protein>
    <submittedName>
        <fullName evidence="4">RNA-binding protein, RRM domain</fullName>
    </submittedName>
</protein>
<evidence type="ECO:0000256" key="1">
    <source>
        <dbReference type="ARBA" id="ARBA00022884"/>
    </source>
</evidence>
<evidence type="ECO:0000313" key="5">
    <source>
        <dbReference type="Proteomes" id="UP000001420"/>
    </source>
</evidence>
<dbReference type="AlphaFoldDB" id="Q7VBA0"/>
<accession>Q7VBA0</accession>